<organism evidence="1 2">
    <name type="scientific">Durusdinium trenchii</name>
    <dbReference type="NCBI Taxonomy" id="1381693"/>
    <lineage>
        <taxon>Eukaryota</taxon>
        <taxon>Sar</taxon>
        <taxon>Alveolata</taxon>
        <taxon>Dinophyceae</taxon>
        <taxon>Suessiales</taxon>
        <taxon>Symbiodiniaceae</taxon>
        <taxon>Durusdinium</taxon>
    </lineage>
</organism>
<gene>
    <name evidence="1" type="ORF">SCF082_LOCUS21085</name>
</gene>
<sequence>MARRRSLPVQYHVSEAGEEVFDRVVRFIQLHGFCCVETRLVKEKESLNAAVAEVRKLEASLEATPEIVLDGLLGEDGSARTLALEKHPEALQPTDQVLSDYAAGLMKSPSALDMGLQKLERTPSLLHEAGAPEEDPPAMSEVEAQAWLPIFLRHQIMLILFLGPSRGTLELQPFDEDGHPMRLRTEPGMLVALQANGVWRRYSCAPGTQSYALSCFLLGSETVGVARSPTAEQLDQWMLRHIEVAAEKGDP</sequence>
<dbReference type="NCBIfam" id="TIGR04556">
    <property type="entry name" value="PKS_assoc"/>
    <property type="match status" value="1"/>
</dbReference>
<protein>
    <submittedName>
        <fullName evidence="1">Polyketide synthase PksL</fullName>
    </submittedName>
</protein>
<keyword evidence="2" id="KW-1185">Reference proteome</keyword>
<proteinExistence type="predicted"/>
<dbReference type="InterPro" id="IPR030834">
    <property type="entry name" value="PKS_assoc_dom"/>
</dbReference>
<comment type="caution">
    <text evidence="1">The sequence shown here is derived from an EMBL/GenBank/DDBJ whole genome shotgun (WGS) entry which is preliminary data.</text>
</comment>
<name>A0ABP0L727_9DINO</name>
<evidence type="ECO:0000313" key="1">
    <source>
        <dbReference type="EMBL" id="CAK9034960.1"/>
    </source>
</evidence>
<accession>A0ABP0L727</accession>
<evidence type="ECO:0000313" key="2">
    <source>
        <dbReference type="Proteomes" id="UP001642464"/>
    </source>
</evidence>
<feature type="non-terminal residue" evidence="1">
    <location>
        <position position="251"/>
    </location>
</feature>
<dbReference type="Proteomes" id="UP001642464">
    <property type="component" value="Unassembled WGS sequence"/>
</dbReference>
<reference evidence="1 2" key="1">
    <citation type="submission" date="2024-02" db="EMBL/GenBank/DDBJ databases">
        <authorList>
            <person name="Chen Y."/>
            <person name="Shah S."/>
            <person name="Dougan E. K."/>
            <person name="Thang M."/>
            <person name="Chan C."/>
        </authorList>
    </citation>
    <scope>NUCLEOTIDE SEQUENCE [LARGE SCALE GENOMIC DNA]</scope>
</reference>
<dbReference type="EMBL" id="CAXAMM010014903">
    <property type="protein sequence ID" value="CAK9034960.1"/>
    <property type="molecule type" value="Genomic_DNA"/>
</dbReference>